<sequence>MLRSCCGVMVVFGGNVITITVGGAKGGALRGSQLCDRRNSHCFSFHTGGSHARGNQHATLVNTFYCSSKSWTATRRKETRF</sequence>
<comment type="caution">
    <text evidence="1">The sequence shown here is derived from an EMBL/GenBank/DDBJ whole genome shotgun (WGS) entry which is preliminary data.</text>
</comment>
<name>A0ACC5YPK6_9TELE</name>
<gene>
    <name evidence="1" type="ORF">PDJAM_G00026000</name>
</gene>
<evidence type="ECO:0000313" key="2">
    <source>
        <dbReference type="Proteomes" id="UP000830395"/>
    </source>
</evidence>
<dbReference type="Proteomes" id="UP000830395">
    <property type="component" value="Chromosome 11"/>
</dbReference>
<proteinExistence type="predicted"/>
<accession>A0ACC5YPK6</accession>
<organism evidence="1 2">
    <name type="scientific">Pangasius djambal</name>
    <dbReference type="NCBI Taxonomy" id="1691987"/>
    <lineage>
        <taxon>Eukaryota</taxon>
        <taxon>Metazoa</taxon>
        <taxon>Chordata</taxon>
        <taxon>Craniata</taxon>
        <taxon>Vertebrata</taxon>
        <taxon>Euteleostomi</taxon>
        <taxon>Actinopterygii</taxon>
        <taxon>Neopterygii</taxon>
        <taxon>Teleostei</taxon>
        <taxon>Ostariophysi</taxon>
        <taxon>Siluriformes</taxon>
        <taxon>Pangasiidae</taxon>
        <taxon>Pangasius</taxon>
    </lineage>
</organism>
<protein>
    <submittedName>
        <fullName evidence="1">Uncharacterized protein</fullName>
    </submittedName>
</protein>
<reference evidence="1" key="1">
    <citation type="submission" date="2020-02" db="EMBL/GenBank/DDBJ databases">
        <title>Genome sequencing of the panga catfish, Pangasius djambal.</title>
        <authorList>
            <person name="Wen M."/>
            <person name="Zahm M."/>
            <person name="Roques C."/>
            <person name="Cabau C."/>
            <person name="Klopp C."/>
            <person name="Donnadieu C."/>
            <person name="Jouanno E."/>
            <person name="Avarre J.-C."/>
            <person name="Campet M."/>
            <person name="Ha T."/>
            <person name="Dugue R."/>
            <person name="Lampietro C."/>
            <person name="Louis A."/>
            <person name="Herpin A."/>
            <person name="Echchiki A."/>
            <person name="Berthelot C."/>
            <person name="Parey E."/>
            <person name="Roest-Crollius H."/>
            <person name="Braasch I."/>
            <person name="Postlethwait J.H."/>
            <person name="Bobe J."/>
            <person name="Montfort J."/>
            <person name="Bouchez O."/>
            <person name="Begum T."/>
            <person name="Schartl M."/>
            <person name="Gustiano R."/>
            <person name="Guiguen Y."/>
        </authorList>
    </citation>
    <scope>NUCLEOTIDE SEQUENCE</scope>
    <source>
        <strain evidence="1">Pdj_M5554</strain>
    </source>
</reference>
<dbReference type="EMBL" id="CM040985">
    <property type="protein sequence ID" value="MCJ8737609.1"/>
    <property type="molecule type" value="Genomic_DNA"/>
</dbReference>
<keyword evidence="2" id="KW-1185">Reference proteome</keyword>
<evidence type="ECO:0000313" key="1">
    <source>
        <dbReference type="EMBL" id="MCJ8737609.1"/>
    </source>
</evidence>